<evidence type="ECO:0000256" key="8">
    <source>
        <dbReference type="SAM" id="Phobius"/>
    </source>
</evidence>
<feature type="transmembrane region" description="Helical" evidence="8">
    <location>
        <begin position="266"/>
        <end position="292"/>
    </location>
</feature>
<accession>A0A5C5ZAH6</accession>
<keyword evidence="11" id="KW-1185">Reference proteome</keyword>
<keyword evidence="2 10" id="KW-0328">Glycosyltransferase</keyword>
<dbReference type="RefSeq" id="WP_419194856.1">
    <property type="nucleotide sequence ID" value="NZ_SJPJ01000001.1"/>
</dbReference>
<proteinExistence type="predicted"/>
<evidence type="ECO:0000256" key="3">
    <source>
        <dbReference type="ARBA" id="ARBA00022679"/>
    </source>
</evidence>
<sequence length="310" mass="35266">MKESPPPEISIVIPVYRSASILPETLAQLDAFFHAHPMKFEIVLVNDGSPDDSWEVLKQLKQGRDEIIIVDLIRNFGQHSAMMCGLKLSRGKFVVTMDDDLQNPPSEIIHLIDKINEGHDVVFGRFQQKQHGLIRRVGSKIVGWLNRKLFNKPRDLTLTNFRIIRRDIVDAVCKFRTNAPYLPGLLLMTGKSFANVDVVHHPRFEGESNYTVLVIAKLIWRLVFNYSAFPLRLLCGFGLLISLFAFLFGCYVIIKHFTFGIEQPGWTTLVVLISFFQGVTLVVLSAMGEYLVRILNDVSGPRAYLIRQVL</sequence>
<feature type="transmembrane region" description="Helical" evidence="8">
    <location>
        <begin position="231"/>
        <end position="254"/>
    </location>
</feature>
<name>A0A5C5ZAH6_9BACT</name>
<dbReference type="Pfam" id="PF00535">
    <property type="entry name" value="Glycos_transf_2"/>
    <property type="match status" value="1"/>
</dbReference>
<keyword evidence="4 8" id="KW-0812">Transmembrane</keyword>
<evidence type="ECO:0000259" key="9">
    <source>
        <dbReference type="Pfam" id="PF00535"/>
    </source>
</evidence>
<evidence type="ECO:0000256" key="1">
    <source>
        <dbReference type="ARBA" id="ARBA00022475"/>
    </source>
</evidence>
<gene>
    <name evidence="10" type="primary">arnC_3</name>
    <name evidence="10" type="ORF">CA13_56940</name>
</gene>
<feature type="domain" description="Glycosyltransferase 2-like" evidence="9">
    <location>
        <begin position="10"/>
        <end position="145"/>
    </location>
</feature>
<dbReference type="Gene3D" id="3.90.550.10">
    <property type="entry name" value="Spore Coat Polysaccharide Biosynthesis Protein SpsA, Chain A"/>
    <property type="match status" value="1"/>
</dbReference>
<evidence type="ECO:0000256" key="5">
    <source>
        <dbReference type="ARBA" id="ARBA00022985"/>
    </source>
</evidence>
<dbReference type="CDD" id="cd04187">
    <property type="entry name" value="DPM1_like_bac"/>
    <property type="match status" value="1"/>
</dbReference>
<evidence type="ECO:0000256" key="2">
    <source>
        <dbReference type="ARBA" id="ARBA00022676"/>
    </source>
</evidence>
<dbReference type="AlphaFoldDB" id="A0A5C5ZAH6"/>
<dbReference type="EMBL" id="SJPJ01000001">
    <property type="protein sequence ID" value="TWT84218.1"/>
    <property type="molecule type" value="Genomic_DNA"/>
</dbReference>
<evidence type="ECO:0000313" key="11">
    <source>
        <dbReference type="Proteomes" id="UP000315010"/>
    </source>
</evidence>
<evidence type="ECO:0000256" key="4">
    <source>
        <dbReference type="ARBA" id="ARBA00022692"/>
    </source>
</evidence>
<dbReference type="InterPro" id="IPR029044">
    <property type="entry name" value="Nucleotide-diphossugar_trans"/>
</dbReference>
<dbReference type="SUPFAM" id="SSF53448">
    <property type="entry name" value="Nucleotide-diphospho-sugar transferases"/>
    <property type="match status" value="1"/>
</dbReference>
<dbReference type="InterPro" id="IPR001173">
    <property type="entry name" value="Glyco_trans_2-like"/>
</dbReference>
<keyword evidence="7 8" id="KW-0472">Membrane</keyword>
<dbReference type="InterPro" id="IPR050256">
    <property type="entry name" value="Glycosyltransferase_2"/>
</dbReference>
<dbReference type="GO" id="GO:0009103">
    <property type="term" value="P:lipopolysaccharide biosynthetic process"/>
    <property type="evidence" value="ECO:0007669"/>
    <property type="project" value="UniProtKB-KW"/>
</dbReference>
<keyword evidence="5" id="KW-0448">Lipopolysaccharide biosynthesis</keyword>
<keyword evidence="3 10" id="KW-0808">Transferase</keyword>
<dbReference type="Proteomes" id="UP000315010">
    <property type="component" value="Unassembled WGS sequence"/>
</dbReference>
<reference evidence="10 11" key="1">
    <citation type="submission" date="2019-02" db="EMBL/GenBank/DDBJ databases">
        <title>Deep-cultivation of Planctomycetes and their phenomic and genomic characterization uncovers novel biology.</title>
        <authorList>
            <person name="Wiegand S."/>
            <person name="Jogler M."/>
            <person name="Boedeker C."/>
            <person name="Pinto D."/>
            <person name="Vollmers J."/>
            <person name="Rivas-Marin E."/>
            <person name="Kohn T."/>
            <person name="Peeters S.H."/>
            <person name="Heuer A."/>
            <person name="Rast P."/>
            <person name="Oberbeckmann S."/>
            <person name="Bunk B."/>
            <person name="Jeske O."/>
            <person name="Meyerdierks A."/>
            <person name="Storesund J.E."/>
            <person name="Kallscheuer N."/>
            <person name="Luecker S."/>
            <person name="Lage O.M."/>
            <person name="Pohl T."/>
            <person name="Merkel B.J."/>
            <person name="Hornburger P."/>
            <person name="Mueller R.-W."/>
            <person name="Bruemmer F."/>
            <person name="Labrenz M."/>
            <person name="Spormann A.M."/>
            <person name="Op Den Camp H."/>
            <person name="Overmann J."/>
            <person name="Amann R."/>
            <person name="Jetten M.S.M."/>
            <person name="Mascher T."/>
            <person name="Medema M.H."/>
            <person name="Devos D.P."/>
            <person name="Kaster A.-K."/>
            <person name="Ovreas L."/>
            <person name="Rohde M."/>
            <person name="Galperin M.Y."/>
            <person name="Jogler C."/>
        </authorList>
    </citation>
    <scope>NUCLEOTIDE SEQUENCE [LARGE SCALE GENOMIC DNA]</scope>
    <source>
        <strain evidence="10 11">CA13</strain>
    </source>
</reference>
<organism evidence="10 11">
    <name type="scientific">Novipirellula herctigrandis</name>
    <dbReference type="NCBI Taxonomy" id="2527986"/>
    <lineage>
        <taxon>Bacteria</taxon>
        <taxon>Pseudomonadati</taxon>
        <taxon>Planctomycetota</taxon>
        <taxon>Planctomycetia</taxon>
        <taxon>Pirellulales</taxon>
        <taxon>Pirellulaceae</taxon>
        <taxon>Novipirellula</taxon>
    </lineage>
</organism>
<dbReference type="GO" id="GO:0005886">
    <property type="term" value="C:plasma membrane"/>
    <property type="evidence" value="ECO:0007669"/>
    <property type="project" value="TreeGrafter"/>
</dbReference>
<protein>
    <submittedName>
        <fullName evidence="10">Undecaprenyl-phosphate 4-deoxy-4-formamido-L-arabinose transferase</fullName>
        <ecNumber evidence="10">2.4.2.53</ecNumber>
    </submittedName>
</protein>
<comment type="caution">
    <text evidence="10">The sequence shown here is derived from an EMBL/GenBank/DDBJ whole genome shotgun (WGS) entry which is preliminary data.</text>
</comment>
<evidence type="ECO:0000313" key="10">
    <source>
        <dbReference type="EMBL" id="TWT84218.1"/>
    </source>
</evidence>
<dbReference type="PANTHER" id="PTHR48090">
    <property type="entry name" value="UNDECAPRENYL-PHOSPHATE 4-DEOXY-4-FORMAMIDO-L-ARABINOSE TRANSFERASE-RELATED"/>
    <property type="match status" value="1"/>
</dbReference>
<keyword evidence="6 8" id="KW-1133">Transmembrane helix</keyword>
<dbReference type="GO" id="GO:0099621">
    <property type="term" value="F:undecaprenyl-phosphate 4-deoxy-4-formamido-L-arabinose transferase activity"/>
    <property type="evidence" value="ECO:0007669"/>
    <property type="project" value="UniProtKB-EC"/>
</dbReference>
<evidence type="ECO:0000256" key="6">
    <source>
        <dbReference type="ARBA" id="ARBA00022989"/>
    </source>
</evidence>
<dbReference type="PANTHER" id="PTHR48090:SF3">
    <property type="entry name" value="UNDECAPRENYL-PHOSPHATE 4-DEOXY-4-FORMAMIDO-L-ARABINOSE TRANSFERASE"/>
    <property type="match status" value="1"/>
</dbReference>
<dbReference type="EC" id="2.4.2.53" evidence="10"/>
<evidence type="ECO:0000256" key="7">
    <source>
        <dbReference type="ARBA" id="ARBA00023136"/>
    </source>
</evidence>
<keyword evidence="1" id="KW-1003">Cell membrane</keyword>